<evidence type="ECO:0000313" key="3">
    <source>
        <dbReference type="Proteomes" id="UP000053825"/>
    </source>
</evidence>
<dbReference type="EMBL" id="KQ414666">
    <property type="protein sequence ID" value="KOC65010.1"/>
    <property type="molecule type" value="Genomic_DNA"/>
</dbReference>
<dbReference type="AlphaFoldDB" id="A0A0L7R2A3"/>
<dbReference type="Gene3D" id="2.60.40.10">
    <property type="entry name" value="Immunoglobulins"/>
    <property type="match status" value="2"/>
</dbReference>
<keyword evidence="3" id="KW-1185">Reference proteome</keyword>
<dbReference type="GO" id="GO:0050808">
    <property type="term" value="P:synapse organization"/>
    <property type="evidence" value="ECO:0007669"/>
    <property type="project" value="TreeGrafter"/>
</dbReference>
<dbReference type="FunFam" id="2.60.40.10:FF:000129">
    <property type="entry name" value="CLUMA_CG018772, isoform A"/>
    <property type="match status" value="1"/>
</dbReference>
<dbReference type="InterPro" id="IPR013106">
    <property type="entry name" value="Ig_V-set"/>
</dbReference>
<dbReference type="InterPro" id="IPR037448">
    <property type="entry name" value="Zig-8"/>
</dbReference>
<gene>
    <name evidence="2" type="ORF">WH47_04600</name>
</gene>
<dbReference type="PANTHER" id="PTHR23279:SF41">
    <property type="entry name" value="DEFECTIVE PROBOSCIS EXTENSION RESPONSE 4-RELATED"/>
    <property type="match status" value="1"/>
</dbReference>
<dbReference type="FunFam" id="2.60.40.10:FF:000533">
    <property type="entry name" value="Uncharacterized protein, isoform A"/>
    <property type="match status" value="1"/>
</dbReference>
<accession>A0A0L7R2A3</accession>
<protein>
    <submittedName>
        <fullName evidence="2">Protein sidekick-1</fullName>
    </submittedName>
</protein>
<dbReference type="OrthoDB" id="6427221at2759"/>
<name>A0A0L7R2A3_9HYME</name>
<dbReference type="SUPFAM" id="SSF48726">
    <property type="entry name" value="Immunoglobulin"/>
    <property type="match status" value="2"/>
</dbReference>
<dbReference type="PANTHER" id="PTHR23279">
    <property type="entry name" value="DEFECTIVE PROBOSCIS EXTENSION RESPONSE DPR -RELATED"/>
    <property type="match status" value="1"/>
</dbReference>
<evidence type="ECO:0000259" key="1">
    <source>
        <dbReference type="PROSITE" id="PS50835"/>
    </source>
</evidence>
<dbReference type="GO" id="GO:0032589">
    <property type="term" value="C:neuron projection membrane"/>
    <property type="evidence" value="ECO:0007669"/>
    <property type="project" value="TreeGrafter"/>
</dbReference>
<dbReference type="Pfam" id="PF13927">
    <property type="entry name" value="Ig_3"/>
    <property type="match status" value="1"/>
</dbReference>
<dbReference type="InterPro" id="IPR003598">
    <property type="entry name" value="Ig_sub2"/>
</dbReference>
<dbReference type="InterPro" id="IPR003599">
    <property type="entry name" value="Ig_sub"/>
</dbReference>
<dbReference type="InterPro" id="IPR007110">
    <property type="entry name" value="Ig-like_dom"/>
</dbReference>
<organism evidence="2 3">
    <name type="scientific">Habropoda laboriosa</name>
    <dbReference type="NCBI Taxonomy" id="597456"/>
    <lineage>
        <taxon>Eukaryota</taxon>
        <taxon>Metazoa</taxon>
        <taxon>Ecdysozoa</taxon>
        <taxon>Arthropoda</taxon>
        <taxon>Hexapoda</taxon>
        <taxon>Insecta</taxon>
        <taxon>Pterygota</taxon>
        <taxon>Neoptera</taxon>
        <taxon>Endopterygota</taxon>
        <taxon>Hymenoptera</taxon>
        <taxon>Apocrita</taxon>
        <taxon>Aculeata</taxon>
        <taxon>Apoidea</taxon>
        <taxon>Anthophila</taxon>
        <taxon>Apidae</taxon>
        <taxon>Habropoda</taxon>
    </lineage>
</organism>
<evidence type="ECO:0000313" key="2">
    <source>
        <dbReference type="EMBL" id="KOC65010.1"/>
    </source>
</evidence>
<dbReference type="PROSITE" id="PS50835">
    <property type="entry name" value="IG_LIKE"/>
    <property type="match status" value="2"/>
</dbReference>
<feature type="domain" description="Ig-like" evidence="1">
    <location>
        <begin position="290"/>
        <end position="380"/>
    </location>
</feature>
<dbReference type="STRING" id="597456.A0A0L7R2A3"/>
<dbReference type="InterPro" id="IPR036179">
    <property type="entry name" value="Ig-like_dom_sf"/>
</dbReference>
<feature type="domain" description="Ig-like" evidence="1">
    <location>
        <begin position="187"/>
        <end position="286"/>
    </location>
</feature>
<dbReference type="InterPro" id="IPR013783">
    <property type="entry name" value="Ig-like_fold"/>
</dbReference>
<dbReference type="Pfam" id="PF07686">
    <property type="entry name" value="V-set"/>
    <property type="match status" value="1"/>
</dbReference>
<proteinExistence type="predicted"/>
<dbReference type="SMART" id="SM00408">
    <property type="entry name" value="IGc2"/>
    <property type="match status" value="2"/>
</dbReference>
<dbReference type="Proteomes" id="UP000053825">
    <property type="component" value="Unassembled WGS sequence"/>
</dbReference>
<dbReference type="SMART" id="SM00409">
    <property type="entry name" value="IG"/>
    <property type="match status" value="2"/>
</dbReference>
<reference evidence="2 3" key="1">
    <citation type="submission" date="2015-07" db="EMBL/GenBank/DDBJ databases">
        <title>The genome of Habropoda laboriosa.</title>
        <authorList>
            <person name="Pan H."/>
            <person name="Kapheim K."/>
        </authorList>
    </citation>
    <scope>NUCLEOTIDE SEQUENCE [LARGE SCALE GENOMIC DNA]</scope>
    <source>
        <strain evidence="2">0110345459</strain>
    </source>
</reference>
<sequence length="421" mass="47276">METYVGAGFSVYASSVSVAEHRERITIEKGGRKWYLGCVIVEGGKVIKWRQSEEESRKRSAFRLGPPSGLISKETRCLRQLDTMYEWEHNWEKGSGVSPIRAEIALKRRRRRRNRGAGKMVFWNIAGVLNKDKDFGNYIRNFEFVRLMETWVEGQGWERLKTECAAKNGGSVVEHHSSSYWQSLGQPYFDNTTKRETTTTVGQSAYLHCRVRNLGDRAVSWIRKRDLHILTVGILTYTNDQRFQSLHSDGSDEWTLKVTSPQVRDSGTYECQVSTETKISQAFNLSVVVSEAKINGNSERYIKSGSDINLTCIVLQTPDPPSFIYWYKGDHVINYSQRGGISVITEKQTRTSRLLISRALPADSGNYTCAPSGANSTSVLVHVLNGEHPAAMQHGNSSNSGAATRTLALLLLLLHAGSFAR</sequence>
<dbReference type="CDD" id="cd00096">
    <property type="entry name" value="Ig"/>
    <property type="match status" value="1"/>
</dbReference>